<reference evidence="1" key="1">
    <citation type="submission" date="2019-08" db="EMBL/GenBank/DDBJ databases">
        <authorList>
            <person name="Kucharzyk K."/>
            <person name="Murdoch R.W."/>
            <person name="Higgins S."/>
            <person name="Loffler F."/>
        </authorList>
    </citation>
    <scope>NUCLEOTIDE SEQUENCE</scope>
</reference>
<sequence length="275" mass="31551">MLECIDETFINRNFPLEERGGDLYKCLSHDIVLADLSNTIISQIGIEDNYTGYHPTYDLKTNKKTSDMSAMYNMIDVISQNTSYRGAITPTIKSKLEETVDIDHFLKMEAITFLMGNPDDQRFNYNNYYIYFEKTSKKAYYIPYDWDWCFGCTYLAGNAISYKPFQIETTKQRQNTDALYYRTIISSTSSTLGKSSMYPVVSEYRDKYAQYINTYKTSILSNAGFSEYLNTLYYAGKDEVATVSTEKGQLTTFKSYASQKLTVVNTALQSAGYSI</sequence>
<dbReference type="InterPro" id="IPR014867">
    <property type="entry name" value="Spore_coat_CotH_CotH2/3/7"/>
</dbReference>
<name>A0A645FT72_9ZZZZ</name>
<accession>A0A645FT72</accession>
<protein>
    <recommendedName>
        <fullName evidence="2">Inner spore coat protein H</fullName>
    </recommendedName>
</protein>
<proteinExistence type="predicted"/>
<comment type="caution">
    <text evidence="1">The sequence shown here is derived from an EMBL/GenBank/DDBJ whole genome shotgun (WGS) entry which is preliminary data.</text>
</comment>
<evidence type="ECO:0008006" key="2">
    <source>
        <dbReference type="Google" id="ProtNLM"/>
    </source>
</evidence>
<dbReference type="EMBL" id="VSSQ01063939">
    <property type="protein sequence ID" value="MPN16926.1"/>
    <property type="molecule type" value="Genomic_DNA"/>
</dbReference>
<dbReference type="Pfam" id="PF08757">
    <property type="entry name" value="CotH"/>
    <property type="match status" value="1"/>
</dbReference>
<organism evidence="1">
    <name type="scientific">bioreactor metagenome</name>
    <dbReference type="NCBI Taxonomy" id="1076179"/>
    <lineage>
        <taxon>unclassified sequences</taxon>
        <taxon>metagenomes</taxon>
        <taxon>ecological metagenomes</taxon>
    </lineage>
</organism>
<gene>
    <name evidence="1" type="ORF">SDC9_164274</name>
</gene>
<dbReference type="AlphaFoldDB" id="A0A645FT72"/>
<evidence type="ECO:0000313" key="1">
    <source>
        <dbReference type="EMBL" id="MPN16926.1"/>
    </source>
</evidence>